<keyword evidence="1" id="KW-0812">Transmembrane</keyword>
<gene>
    <name evidence="2" type="ORF">Asru_0140_01</name>
</gene>
<protein>
    <recommendedName>
        <fullName evidence="4">YeeE/YedE family protein</fullName>
    </recommendedName>
</protein>
<keyword evidence="1" id="KW-1133">Transmembrane helix</keyword>
<feature type="transmembrane region" description="Helical" evidence="1">
    <location>
        <begin position="85"/>
        <end position="107"/>
    </location>
</feature>
<evidence type="ECO:0000313" key="3">
    <source>
        <dbReference type="Proteomes" id="UP000032680"/>
    </source>
</evidence>
<sequence length="150" mass="15318">MRADAGIGLLAGLIFGAGLALSGMADPARVRGFLDIFGAWDPTLAFVMGGALVPMVIAWRIRARMARPFAAPAFDLPTRTQPDRALLTGAVLFGIGWGVAGLCPGPAIADLSLAPLPAAIFVLAMLAGMGLHRLAVDRPVYGGAAGSPAR</sequence>
<evidence type="ECO:0008006" key="4">
    <source>
        <dbReference type="Google" id="ProtNLM"/>
    </source>
</evidence>
<dbReference type="Pfam" id="PF20398">
    <property type="entry name" value="DUF6691"/>
    <property type="match status" value="1"/>
</dbReference>
<accession>A0A0D6P642</accession>
<comment type="caution">
    <text evidence="2">The sequence shown here is derived from an EMBL/GenBank/DDBJ whole genome shotgun (WGS) entry which is preliminary data.</text>
</comment>
<evidence type="ECO:0000256" key="1">
    <source>
        <dbReference type="SAM" id="Phobius"/>
    </source>
</evidence>
<feature type="transmembrane region" description="Helical" evidence="1">
    <location>
        <begin position="43"/>
        <end position="61"/>
    </location>
</feature>
<organism evidence="2 3">
    <name type="scientific">Acidisphaera rubrifaciens HS-AP3</name>
    <dbReference type="NCBI Taxonomy" id="1231350"/>
    <lineage>
        <taxon>Bacteria</taxon>
        <taxon>Pseudomonadati</taxon>
        <taxon>Pseudomonadota</taxon>
        <taxon>Alphaproteobacteria</taxon>
        <taxon>Acetobacterales</taxon>
        <taxon>Acetobacteraceae</taxon>
        <taxon>Acidisphaera</taxon>
    </lineage>
</organism>
<dbReference type="InterPro" id="IPR046513">
    <property type="entry name" value="DUF6691"/>
</dbReference>
<proteinExistence type="predicted"/>
<dbReference type="RefSeq" id="WP_048860525.1">
    <property type="nucleotide sequence ID" value="NZ_BANB01000140.1"/>
</dbReference>
<keyword evidence="3" id="KW-1185">Reference proteome</keyword>
<name>A0A0D6P642_9PROT</name>
<dbReference type="EMBL" id="BANB01000140">
    <property type="protein sequence ID" value="GAN76663.1"/>
    <property type="molecule type" value="Genomic_DNA"/>
</dbReference>
<feature type="transmembrane region" description="Helical" evidence="1">
    <location>
        <begin position="113"/>
        <end position="131"/>
    </location>
</feature>
<dbReference type="OrthoDB" id="9790409at2"/>
<evidence type="ECO:0000313" key="2">
    <source>
        <dbReference type="EMBL" id="GAN76663.1"/>
    </source>
</evidence>
<keyword evidence="1" id="KW-0472">Membrane</keyword>
<dbReference type="AlphaFoldDB" id="A0A0D6P642"/>
<dbReference type="Proteomes" id="UP000032680">
    <property type="component" value="Unassembled WGS sequence"/>
</dbReference>
<reference evidence="2 3" key="1">
    <citation type="submission" date="2012-11" db="EMBL/GenBank/DDBJ databases">
        <title>Whole genome sequence of Acidisphaera rubrifaciens HS-AP3.</title>
        <authorList>
            <person name="Azuma Y."/>
            <person name="Higashiura N."/>
            <person name="Hirakawa H."/>
            <person name="Matsushita K."/>
        </authorList>
    </citation>
    <scope>NUCLEOTIDE SEQUENCE [LARGE SCALE GENOMIC DNA]</scope>
    <source>
        <strain evidence="2 3">HS-AP3</strain>
    </source>
</reference>